<evidence type="ECO:0000256" key="1">
    <source>
        <dbReference type="ARBA" id="ARBA00004651"/>
    </source>
</evidence>
<keyword evidence="6 7" id="KW-0472">Membrane</keyword>
<dbReference type="EMBL" id="FXAY01000001">
    <property type="protein sequence ID" value="SMG15227.1"/>
    <property type="molecule type" value="Genomic_DNA"/>
</dbReference>
<comment type="similarity">
    <text evidence="2 7">Belongs to the DedA family.</text>
</comment>
<dbReference type="PANTHER" id="PTHR30353:SF0">
    <property type="entry name" value="TRANSMEMBRANE PROTEIN"/>
    <property type="match status" value="1"/>
</dbReference>
<sequence length="231" mass="24111">MEQLTDLLVGAVSSPWVLLVVFAVCMLDAFFPPVPSDIVLVAAVAVAVAGSPALLVPLVLVAAVGAIVGDNIVYAIGRRVGATRYRWMRSRPMRAAIAGASTQLRVRPASLIITGRYIPVGRIAVNLTAGSVGLSRRTFVPLSVVAGVSWSLYMFVVALIASTWIQDNPLLSALIAAVSAVLLGLLIDRVMARAARRATLKRDAREPEAVALPAAPSGDRAVGDLAVSAPL</sequence>
<feature type="domain" description="VTT" evidence="8">
    <location>
        <begin position="34"/>
        <end position="155"/>
    </location>
</feature>
<keyword evidence="3 7" id="KW-1003">Cell membrane</keyword>
<name>A0A1X7IL52_9MICO</name>
<dbReference type="OrthoDB" id="162303at2"/>
<evidence type="ECO:0000313" key="9">
    <source>
        <dbReference type="EMBL" id="SMG15227.1"/>
    </source>
</evidence>
<comment type="subcellular location">
    <subcellularLocation>
        <location evidence="1 7">Cell membrane</location>
        <topology evidence="1 7">Multi-pass membrane protein</topology>
    </subcellularLocation>
</comment>
<evidence type="ECO:0000259" key="8">
    <source>
        <dbReference type="Pfam" id="PF09335"/>
    </source>
</evidence>
<feature type="transmembrane region" description="Helical" evidence="7">
    <location>
        <begin position="170"/>
        <end position="187"/>
    </location>
</feature>
<evidence type="ECO:0000313" key="10">
    <source>
        <dbReference type="Proteomes" id="UP000193244"/>
    </source>
</evidence>
<evidence type="ECO:0000256" key="3">
    <source>
        <dbReference type="ARBA" id="ARBA00022475"/>
    </source>
</evidence>
<accession>A0A1X7IL52</accession>
<dbReference type="Proteomes" id="UP000193244">
    <property type="component" value="Unassembled WGS sequence"/>
</dbReference>
<evidence type="ECO:0000256" key="4">
    <source>
        <dbReference type="ARBA" id="ARBA00022692"/>
    </source>
</evidence>
<proteinExistence type="inferred from homology"/>
<dbReference type="STRING" id="150121.SAMN06296010_0604"/>
<evidence type="ECO:0000256" key="5">
    <source>
        <dbReference type="ARBA" id="ARBA00022989"/>
    </source>
</evidence>
<evidence type="ECO:0000256" key="2">
    <source>
        <dbReference type="ARBA" id="ARBA00010792"/>
    </source>
</evidence>
<dbReference type="GO" id="GO:0005886">
    <property type="term" value="C:plasma membrane"/>
    <property type="evidence" value="ECO:0007669"/>
    <property type="project" value="UniProtKB-SubCell"/>
</dbReference>
<dbReference type="RefSeq" id="WP_085482778.1">
    <property type="nucleotide sequence ID" value="NZ_FXAY01000001.1"/>
</dbReference>
<dbReference type="InterPro" id="IPR032818">
    <property type="entry name" value="DedA-like"/>
</dbReference>
<feature type="transmembrane region" description="Helical" evidence="7">
    <location>
        <begin position="139"/>
        <end position="164"/>
    </location>
</feature>
<dbReference type="InterPro" id="IPR032816">
    <property type="entry name" value="VTT_dom"/>
</dbReference>
<keyword evidence="10" id="KW-1185">Reference proteome</keyword>
<keyword evidence="5 7" id="KW-1133">Transmembrane helix</keyword>
<feature type="transmembrane region" description="Helical" evidence="7">
    <location>
        <begin position="7"/>
        <end position="32"/>
    </location>
</feature>
<protein>
    <submittedName>
        <fullName evidence="9">Membrane protein DedA, SNARE-associated domain</fullName>
    </submittedName>
</protein>
<evidence type="ECO:0000256" key="7">
    <source>
        <dbReference type="RuleBase" id="RU367016"/>
    </source>
</evidence>
<dbReference type="PANTHER" id="PTHR30353">
    <property type="entry name" value="INNER MEMBRANE PROTEIN DEDA-RELATED"/>
    <property type="match status" value="1"/>
</dbReference>
<keyword evidence="4 7" id="KW-0812">Transmembrane</keyword>
<dbReference type="Pfam" id="PF09335">
    <property type="entry name" value="VTT_dom"/>
    <property type="match status" value="1"/>
</dbReference>
<dbReference type="AlphaFoldDB" id="A0A1X7IL52"/>
<reference evidence="10" key="1">
    <citation type="submission" date="2017-04" db="EMBL/GenBank/DDBJ databases">
        <authorList>
            <person name="Varghese N."/>
            <person name="Submissions S."/>
        </authorList>
    </citation>
    <scope>NUCLEOTIDE SEQUENCE [LARGE SCALE GENOMIC DNA]</scope>
    <source>
        <strain evidence="10">VKM Ac-2510</strain>
    </source>
</reference>
<gene>
    <name evidence="9" type="ORF">SAMN06296010_0604</name>
</gene>
<feature type="transmembrane region" description="Helical" evidence="7">
    <location>
        <begin position="38"/>
        <end position="69"/>
    </location>
</feature>
<organism evidence="9 10">
    <name type="scientific">Agreia pratensis</name>
    <dbReference type="NCBI Taxonomy" id="150121"/>
    <lineage>
        <taxon>Bacteria</taxon>
        <taxon>Bacillati</taxon>
        <taxon>Actinomycetota</taxon>
        <taxon>Actinomycetes</taxon>
        <taxon>Micrococcales</taxon>
        <taxon>Microbacteriaceae</taxon>
        <taxon>Agreia</taxon>
    </lineage>
</organism>
<evidence type="ECO:0000256" key="6">
    <source>
        <dbReference type="ARBA" id="ARBA00023136"/>
    </source>
</evidence>